<organism evidence="2 3">
    <name type="scientific">Candida orthopsilosis (strain 90-125)</name>
    <name type="common">Yeast</name>
    <dbReference type="NCBI Taxonomy" id="1136231"/>
    <lineage>
        <taxon>Eukaryota</taxon>
        <taxon>Fungi</taxon>
        <taxon>Dikarya</taxon>
        <taxon>Ascomycota</taxon>
        <taxon>Saccharomycotina</taxon>
        <taxon>Pichiomycetes</taxon>
        <taxon>Debaryomycetaceae</taxon>
        <taxon>Candida/Lodderomyces clade</taxon>
        <taxon>Candida</taxon>
    </lineage>
</organism>
<accession>H8WZC8</accession>
<dbReference type="OrthoDB" id="3981234at2759"/>
<feature type="compositionally biased region" description="Low complexity" evidence="1">
    <location>
        <begin position="73"/>
        <end position="94"/>
    </location>
</feature>
<feature type="region of interest" description="Disordered" evidence="1">
    <location>
        <begin position="249"/>
        <end position="304"/>
    </location>
</feature>
<feature type="region of interest" description="Disordered" evidence="1">
    <location>
        <begin position="207"/>
        <end position="229"/>
    </location>
</feature>
<dbReference type="HOGENOM" id="CLU_758609_0_0_1"/>
<feature type="compositionally biased region" description="Polar residues" evidence="1">
    <location>
        <begin position="57"/>
        <end position="72"/>
    </location>
</feature>
<feature type="region of interest" description="Disordered" evidence="1">
    <location>
        <begin position="57"/>
        <end position="113"/>
    </location>
</feature>
<sequence length="365" mass="40884">MSFNSNMNIPTHNKGYNGNIFTANSYMSSAAVNSGIPMSTNSSHPGLQYFHAYPQPQQTASLHPQQTTQDYYNTSSANNLSSCSASSTAPTSISDMPLPGQQQQQQQQQQQMYNQSASKTIMPQMISGTGASSNPPMPLDSNITTKFTNNDIQILRQLLIAGEKYKWKQITKEINSSTNHTQHVMAAINKNQQHLQQFQHLQQNNLASHQYQHQHQQQHQQHMHQQPLSYGYQQQQPHLYNNNVMHKSTSLHSPYLSNSTQANSIPSHRSQNIPHHATPASISPHSNSHLSQQQPTAVTTPNPVPLKNVSPTFVMKQYQQLLGLPNNSVYFGTLGSSLPYVIAANGWSDIDQEAYNYPFNMDDEE</sequence>
<proteinExistence type="predicted"/>
<dbReference type="eggNOG" id="ENOG502RQ3M">
    <property type="taxonomic scope" value="Eukaryota"/>
</dbReference>
<feature type="compositionally biased region" description="Low complexity" evidence="1">
    <location>
        <begin position="101"/>
        <end position="111"/>
    </location>
</feature>
<evidence type="ECO:0000313" key="3">
    <source>
        <dbReference type="Proteomes" id="UP000005018"/>
    </source>
</evidence>
<dbReference type="RefSeq" id="XP_003867234.1">
    <property type="nucleotide sequence ID" value="XM_003867186.1"/>
</dbReference>
<feature type="compositionally biased region" description="Polar residues" evidence="1">
    <location>
        <begin position="249"/>
        <end position="273"/>
    </location>
</feature>
<dbReference type="EMBL" id="HE681720">
    <property type="protein sequence ID" value="CCG21796.1"/>
    <property type="molecule type" value="Genomic_DNA"/>
</dbReference>
<dbReference type="GeneID" id="14538275"/>
<reference evidence="2 3" key="1">
    <citation type="journal article" date="2012" name="PLoS ONE">
        <title>Sequence and analysis of the genome of the pathogenic yeast Candida orthopsilosis.</title>
        <authorList>
            <person name="Riccombeni A."/>
            <person name="Vidanes G."/>
            <person name="Proux-Wera E."/>
            <person name="Wolfe K.H."/>
            <person name="Butler G."/>
        </authorList>
    </citation>
    <scope>NUCLEOTIDE SEQUENCE [LARGE SCALE GENOMIC DNA]</scope>
    <source>
        <strain evidence="2 3">Co 90-125</strain>
    </source>
</reference>
<keyword evidence="3" id="KW-1185">Reference proteome</keyword>
<evidence type="ECO:0000256" key="1">
    <source>
        <dbReference type="SAM" id="MobiDB-lite"/>
    </source>
</evidence>
<dbReference type="KEGG" id="cot:CORT_0B00750"/>
<dbReference type="Proteomes" id="UP000005018">
    <property type="component" value="Chromosome 2"/>
</dbReference>
<evidence type="ECO:0000313" key="2">
    <source>
        <dbReference type="EMBL" id="CCG21796.1"/>
    </source>
</evidence>
<feature type="compositionally biased region" description="Polar residues" evidence="1">
    <location>
        <begin position="280"/>
        <end position="301"/>
    </location>
</feature>
<protein>
    <submittedName>
        <fullName evidence="2">Uncharacterized protein</fullName>
    </submittedName>
</protein>
<name>H8WZC8_CANO9</name>
<gene>
    <name evidence="2" type="ORF">CORT_0B00750</name>
</gene>
<dbReference type="AlphaFoldDB" id="H8WZC8"/>